<keyword evidence="2" id="KW-0560">Oxidoreductase</keyword>
<dbReference type="PANTHER" id="PTHR42901:SF1">
    <property type="entry name" value="ALCOHOL DEHYDROGENASE"/>
    <property type="match status" value="1"/>
</dbReference>
<proteinExistence type="inferred from homology"/>
<gene>
    <name evidence="3" type="ORF">RM423_06185</name>
</gene>
<evidence type="ECO:0000256" key="2">
    <source>
        <dbReference type="ARBA" id="ARBA00023002"/>
    </source>
</evidence>
<dbReference type="InterPro" id="IPR002347">
    <property type="entry name" value="SDR_fam"/>
</dbReference>
<comment type="similarity">
    <text evidence="1">Belongs to the short-chain dehydrogenases/reductases (SDR) family.</text>
</comment>
<dbReference type="EMBL" id="JAVREH010000005">
    <property type="protein sequence ID" value="MDT0260981.1"/>
    <property type="molecule type" value="Genomic_DNA"/>
</dbReference>
<name>A0ABU2J7M1_9ACTN</name>
<keyword evidence="4" id="KW-1185">Reference proteome</keyword>
<reference evidence="4" key="1">
    <citation type="submission" date="2023-07" db="EMBL/GenBank/DDBJ databases">
        <title>30 novel species of actinomycetes from the DSMZ collection.</title>
        <authorList>
            <person name="Nouioui I."/>
        </authorList>
    </citation>
    <scope>NUCLEOTIDE SEQUENCE [LARGE SCALE GENOMIC DNA]</scope>
    <source>
        <strain evidence="4">DSM 44399</strain>
    </source>
</reference>
<organism evidence="3 4">
    <name type="scientific">Jatrophihabitans lederbergiae</name>
    <dbReference type="NCBI Taxonomy" id="3075547"/>
    <lineage>
        <taxon>Bacteria</taxon>
        <taxon>Bacillati</taxon>
        <taxon>Actinomycetota</taxon>
        <taxon>Actinomycetes</taxon>
        <taxon>Jatrophihabitantales</taxon>
        <taxon>Jatrophihabitantaceae</taxon>
        <taxon>Jatrophihabitans</taxon>
    </lineage>
</organism>
<evidence type="ECO:0000256" key="1">
    <source>
        <dbReference type="ARBA" id="ARBA00006484"/>
    </source>
</evidence>
<accession>A0ABU2J7M1</accession>
<dbReference type="Proteomes" id="UP001183176">
    <property type="component" value="Unassembled WGS sequence"/>
</dbReference>
<sequence length="253" mass="26231">MSASRGLAVVTGASSGIGAATARRLVAEGFEVWAAARRVRRLDELAAEVPAITAVPLDVTDQASVAELADRVAERPDGVALLVNNAGGAVGLDPIESADPADWLTMYETNVLGAMRVTQALLPALEVGAGGHVLVTGSIAGYGVYEGGAGYSAAKFGARALAETLRLELNGRPVRVSEVAPGMVATAEFSLVRFRGDAERAEAVYDGVAEPLTADDIADVIAFVATRPPHVNIDLTVVKPLAQAASYKVDRRR</sequence>
<dbReference type="PRINTS" id="PR00081">
    <property type="entry name" value="GDHRDH"/>
</dbReference>
<dbReference type="PROSITE" id="PS00061">
    <property type="entry name" value="ADH_SHORT"/>
    <property type="match status" value="1"/>
</dbReference>
<dbReference type="InterPro" id="IPR020904">
    <property type="entry name" value="Sc_DH/Rdtase_CS"/>
</dbReference>
<dbReference type="RefSeq" id="WP_311422136.1">
    <property type="nucleotide sequence ID" value="NZ_JAVREH010000005.1"/>
</dbReference>
<dbReference type="PANTHER" id="PTHR42901">
    <property type="entry name" value="ALCOHOL DEHYDROGENASE"/>
    <property type="match status" value="1"/>
</dbReference>
<dbReference type="InterPro" id="IPR036291">
    <property type="entry name" value="NAD(P)-bd_dom_sf"/>
</dbReference>
<evidence type="ECO:0000313" key="3">
    <source>
        <dbReference type="EMBL" id="MDT0260981.1"/>
    </source>
</evidence>
<dbReference type="Pfam" id="PF00106">
    <property type="entry name" value="adh_short"/>
    <property type="match status" value="1"/>
</dbReference>
<dbReference type="SUPFAM" id="SSF51735">
    <property type="entry name" value="NAD(P)-binding Rossmann-fold domains"/>
    <property type="match status" value="1"/>
</dbReference>
<comment type="caution">
    <text evidence="3">The sequence shown here is derived from an EMBL/GenBank/DDBJ whole genome shotgun (WGS) entry which is preliminary data.</text>
</comment>
<protein>
    <submittedName>
        <fullName evidence="3">SDR family NAD(P)-dependent oxidoreductase</fullName>
    </submittedName>
</protein>
<evidence type="ECO:0000313" key="4">
    <source>
        <dbReference type="Proteomes" id="UP001183176"/>
    </source>
</evidence>
<dbReference type="Gene3D" id="3.40.50.720">
    <property type="entry name" value="NAD(P)-binding Rossmann-like Domain"/>
    <property type="match status" value="1"/>
</dbReference>